<dbReference type="Pfam" id="PF00072">
    <property type="entry name" value="Response_reg"/>
    <property type="match status" value="1"/>
</dbReference>
<dbReference type="Gene3D" id="3.40.50.180">
    <property type="entry name" value="Methylesterase CheB, C-terminal domain"/>
    <property type="match status" value="1"/>
</dbReference>
<dbReference type="STRING" id="388950.GCA_001611675_03528"/>
<feature type="active site" evidence="6">
    <location>
        <position position="172"/>
    </location>
</feature>
<dbReference type="PIRSF" id="PIRSF000876">
    <property type="entry name" value="RR_chemtxs_CheB"/>
    <property type="match status" value="1"/>
</dbReference>
<keyword evidence="7" id="KW-0597">Phosphoprotein</keyword>
<dbReference type="InterPro" id="IPR011006">
    <property type="entry name" value="CheY-like_superfamily"/>
</dbReference>
<feature type="active site" evidence="6">
    <location>
        <position position="298"/>
    </location>
</feature>
<dbReference type="GO" id="GO:0006935">
    <property type="term" value="P:chemotaxis"/>
    <property type="evidence" value="ECO:0007669"/>
    <property type="project" value="UniProtKB-UniRule"/>
</dbReference>
<dbReference type="InterPro" id="IPR008248">
    <property type="entry name" value="CheB-like"/>
</dbReference>
<feature type="domain" description="CheB-type methylesterase" evidence="9">
    <location>
        <begin position="160"/>
        <end position="356"/>
    </location>
</feature>
<dbReference type="GO" id="GO:0005737">
    <property type="term" value="C:cytoplasm"/>
    <property type="evidence" value="ECO:0007669"/>
    <property type="project" value="InterPro"/>
</dbReference>
<feature type="modified residue" description="4-aspartylphosphate" evidence="7">
    <location>
        <position position="55"/>
    </location>
</feature>
<evidence type="ECO:0000256" key="5">
    <source>
        <dbReference type="ARBA" id="ARBA00048267"/>
    </source>
</evidence>
<keyword evidence="3 6" id="KW-0378">Hydrolase</keyword>
<dbReference type="SUPFAM" id="SSF52738">
    <property type="entry name" value="Methylesterase CheB, C-terminal domain"/>
    <property type="match status" value="1"/>
</dbReference>
<feature type="active site" evidence="6">
    <location>
        <position position="199"/>
    </location>
</feature>
<evidence type="ECO:0000256" key="3">
    <source>
        <dbReference type="ARBA" id="ARBA00022801"/>
    </source>
</evidence>
<name>A0A1I7FQL7_9BACT</name>
<dbReference type="RefSeq" id="WP_068839390.1">
    <property type="nucleotide sequence ID" value="NZ_BMXC01000001.1"/>
</dbReference>
<dbReference type="PANTHER" id="PTHR42872">
    <property type="entry name" value="PROTEIN-GLUTAMATE METHYLESTERASE/PROTEIN-GLUTAMINE GLUTAMINASE"/>
    <property type="match status" value="1"/>
</dbReference>
<organism evidence="10 11">
    <name type="scientific">Pontibacter akesuensis</name>
    <dbReference type="NCBI Taxonomy" id="388950"/>
    <lineage>
        <taxon>Bacteria</taxon>
        <taxon>Pseudomonadati</taxon>
        <taxon>Bacteroidota</taxon>
        <taxon>Cytophagia</taxon>
        <taxon>Cytophagales</taxon>
        <taxon>Hymenobacteraceae</taxon>
        <taxon>Pontibacter</taxon>
    </lineage>
</organism>
<dbReference type="SUPFAM" id="SSF52172">
    <property type="entry name" value="CheY-like"/>
    <property type="match status" value="1"/>
</dbReference>
<comment type="catalytic activity">
    <reaction evidence="5">
        <text>[protein]-L-glutamate 5-O-methyl ester + H2O = L-glutamyl-[protein] + methanol + H(+)</text>
        <dbReference type="Rhea" id="RHEA:23236"/>
        <dbReference type="Rhea" id="RHEA-COMP:10208"/>
        <dbReference type="Rhea" id="RHEA-COMP:10311"/>
        <dbReference type="ChEBI" id="CHEBI:15377"/>
        <dbReference type="ChEBI" id="CHEBI:15378"/>
        <dbReference type="ChEBI" id="CHEBI:17790"/>
        <dbReference type="ChEBI" id="CHEBI:29973"/>
        <dbReference type="ChEBI" id="CHEBI:82795"/>
        <dbReference type="EC" id="3.1.1.61"/>
    </reaction>
</comment>
<sequence>MSLKVLIAEKSSYCRLVLQDIIGSEADLQVQDLAADGEMLMQQLAMHKPDMVVLDYELPMNENLLILKRIFSEVPVPVLLLVPGENLTLELLKEAVALGVYAVVQKPSRGFYINYRSIAPDLLLKVRAVQGTEIYNTQQRLLELQQEMILRPAQPAKRQTLTATTVIVIGASTGGTQAVESIIRQLAPDLQACVLIALHLPEKFTRSFTKRLQSLTQLSVAEGKEGQLLKPGKIFVAPGGRNMEVQTVMGSAANLRIGFNQDQAVLIDQPSIDLLMKSIANTKVEHVVGVILTGMGKDGTQGAASIISRGGVMVAQDEGTAAIFGMARSAIESGYINKVLPLQEIPHFLNLYVAGQQQVSATDSTYEIERTGV</sequence>
<dbReference type="InterPro" id="IPR000673">
    <property type="entry name" value="Sig_transdc_resp-reg_Me-estase"/>
</dbReference>
<dbReference type="PANTHER" id="PTHR42872:SF6">
    <property type="entry name" value="PROTEIN-GLUTAMATE METHYLESTERASE_PROTEIN-GLUTAMINE GLUTAMINASE"/>
    <property type="match status" value="1"/>
</dbReference>
<dbReference type="InterPro" id="IPR035909">
    <property type="entry name" value="CheB_C"/>
</dbReference>
<keyword evidence="11" id="KW-1185">Reference proteome</keyword>
<evidence type="ECO:0000313" key="11">
    <source>
        <dbReference type="Proteomes" id="UP000182491"/>
    </source>
</evidence>
<dbReference type="CDD" id="cd16432">
    <property type="entry name" value="CheB_Rec"/>
    <property type="match status" value="1"/>
</dbReference>
<evidence type="ECO:0000259" key="9">
    <source>
        <dbReference type="PROSITE" id="PS50122"/>
    </source>
</evidence>
<accession>A0A1I7FQL7</accession>
<keyword evidence="1" id="KW-0963">Cytoplasm</keyword>
<feature type="domain" description="Response regulatory" evidence="8">
    <location>
        <begin position="4"/>
        <end position="121"/>
    </location>
</feature>
<dbReference type="EMBL" id="FPCA01000001">
    <property type="protein sequence ID" value="SFU38435.1"/>
    <property type="molecule type" value="Genomic_DNA"/>
</dbReference>
<dbReference type="OrthoDB" id="1524092at2"/>
<dbReference type="EC" id="3.1.1.61" evidence="4"/>
<evidence type="ECO:0000259" key="8">
    <source>
        <dbReference type="PROSITE" id="PS50110"/>
    </source>
</evidence>
<dbReference type="PROSITE" id="PS50122">
    <property type="entry name" value="CHEB"/>
    <property type="match status" value="1"/>
</dbReference>
<evidence type="ECO:0000256" key="4">
    <source>
        <dbReference type="ARBA" id="ARBA00039140"/>
    </source>
</evidence>
<evidence type="ECO:0000256" key="6">
    <source>
        <dbReference type="PROSITE-ProRule" id="PRU00050"/>
    </source>
</evidence>
<dbReference type="PROSITE" id="PS50110">
    <property type="entry name" value="RESPONSE_REGULATORY"/>
    <property type="match status" value="1"/>
</dbReference>
<proteinExistence type="predicted"/>
<protein>
    <recommendedName>
        <fullName evidence="4">protein-glutamate methylesterase</fullName>
        <ecNumber evidence="4">3.1.1.61</ecNumber>
    </recommendedName>
</protein>
<evidence type="ECO:0000256" key="7">
    <source>
        <dbReference type="PROSITE-ProRule" id="PRU00169"/>
    </source>
</evidence>
<dbReference type="Pfam" id="PF01339">
    <property type="entry name" value="CheB_methylest"/>
    <property type="match status" value="1"/>
</dbReference>
<evidence type="ECO:0000256" key="1">
    <source>
        <dbReference type="ARBA" id="ARBA00022490"/>
    </source>
</evidence>
<evidence type="ECO:0000256" key="2">
    <source>
        <dbReference type="ARBA" id="ARBA00022500"/>
    </source>
</evidence>
<dbReference type="Proteomes" id="UP000182491">
    <property type="component" value="Unassembled WGS sequence"/>
</dbReference>
<dbReference type="Gene3D" id="3.40.50.2300">
    <property type="match status" value="1"/>
</dbReference>
<dbReference type="GO" id="GO:0000156">
    <property type="term" value="F:phosphorelay response regulator activity"/>
    <property type="evidence" value="ECO:0007669"/>
    <property type="project" value="InterPro"/>
</dbReference>
<evidence type="ECO:0000313" key="10">
    <source>
        <dbReference type="EMBL" id="SFU38435.1"/>
    </source>
</evidence>
<dbReference type="AlphaFoldDB" id="A0A1I7FQL7"/>
<dbReference type="InterPro" id="IPR001789">
    <property type="entry name" value="Sig_transdc_resp-reg_receiver"/>
</dbReference>
<dbReference type="GO" id="GO:0008984">
    <property type="term" value="F:protein-glutamate methylesterase activity"/>
    <property type="evidence" value="ECO:0007669"/>
    <property type="project" value="UniProtKB-EC"/>
</dbReference>
<reference evidence="11" key="1">
    <citation type="submission" date="2016-10" db="EMBL/GenBank/DDBJ databases">
        <authorList>
            <person name="Varghese N."/>
        </authorList>
    </citation>
    <scope>NUCLEOTIDE SEQUENCE [LARGE SCALE GENOMIC DNA]</scope>
    <source>
        <strain evidence="11">DSM 18820</strain>
    </source>
</reference>
<gene>
    <name evidence="10" type="ORF">SAMN04487941_0393</name>
</gene>
<keyword evidence="2 6" id="KW-0145">Chemotaxis</keyword>